<accession>A0A1F5EQN2</accession>
<dbReference type="Gene3D" id="2.40.10.340">
    <property type="entry name" value="Rod shape-determining protein MreC, domain 1"/>
    <property type="match status" value="1"/>
</dbReference>
<feature type="domain" description="Rod shape-determining protein MreC beta-barrel core" evidence="6">
    <location>
        <begin position="119"/>
        <end position="260"/>
    </location>
</feature>
<evidence type="ECO:0000256" key="1">
    <source>
        <dbReference type="ARBA" id="ARBA00009369"/>
    </source>
</evidence>
<dbReference type="PANTHER" id="PTHR34138">
    <property type="entry name" value="CELL SHAPE-DETERMINING PROTEIN MREC"/>
    <property type="match status" value="1"/>
</dbReference>
<dbReference type="InterPro" id="IPR007221">
    <property type="entry name" value="MreC"/>
</dbReference>
<dbReference type="InterPro" id="IPR042177">
    <property type="entry name" value="Cell/Rod_1"/>
</dbReference>
<dbReference type="GO" id="GO:0008360">
    <property type="term" value="P:regulation of cell shape"/>
    <property type="evidence" value="ECO:0007669"/>
    <property type="project" value="UniProtKB-KW"/>
</dbReference>
<reference evidence="7 8" key="1">
    <citation type="journal article" date="2016" name="Nat. Commun.">
        <title>Thousands of microbial genomes shed light on interconnected biogeochemical processes in an aquifer system.</title>
        <authorList>
            <person name="Anantharaman K."/>
            <person name="Brown C.T."/>
            <person name="Hug L.A."/>
            <person name="Sharon I."/>
            <person name="Castelle C.J."/>
            <person name="Probst A.J."/>
            <person name="Thomas B.C."/>
            <person name="Singh A."/>
            <person name="Wilkins M.J."/>
            <person name="Karaoz U."/>
            <person name="Brodie E.L."/>
            <person name="Williams K.H."/>
            <person name="Hubbard S.S."/>
            <person name="Banfield J.F."/>
        </authorList>
    </citation>
    <scope>NUCLEOTIDE SEQUENCE [LARGE SCALE GENOMIC DNA]</scope>
</reference>
<evidence type="ECO:0000256" key="3">
    <source>
        <dbReference type="ARBA" id="ARBA00022960"/>
    </source>
</evidence>
<sequence length="262" mass="29329">MNYHLKTNNRKKSGKLFWFVLVVLIIFAYPKINNLFSGVFKSALDPFWNNDKKQEEKSLNFFGFFSAKEKLLSANEQLEKDLSEAEMMLADRNLLLKENLELKDILGRLATNNMILASVLAKPNASLYDTAIIDAGSNLGIKVGDKVFVLGNILVGEIAEASKNNSTVKFYSSFKEEVSVMVGLYNIEATAVGRGAGNFEIKLPRDIDIKVDDPIFIAGTEARVLGNVSEIIFDPKDPFQLVLIKSPVNLFELKWVQILKSE</sequence>
<name>A0A1F5EQN2_9BACT</name>
<dbReference type="STRING" id="1797579.A2996_03440"/>
<dbReference type="GO" id="GO:0005886">
    <property type="term" value="C:plasma membrane"/>
    <property type="evidence" value="ECO:0007669"/>
    <property type="project" value="TreeGrafter"/>
</dbReference>
<dbReference type="Pfam" id="PF04085">
    <property type="entry name" value="MreC"/>
    <property type="match status" value="1"/>
</dbReference>
<dbReference type="InterPro" id="IPR055342">
    <property type="entry name" value="MreC_beta-barrel_core"/>
</dbReference>
<dbReference type="AlphaFoldDB" id="A0A1F5EQN2"/>
<evidence type="ECO:0000313" key="8">
    <source>
        <dbReference type="Proteomes" id="UP000176865"/>
    </source>
</evidence>
<evidence type="ECO:0000259" key="6">
    <source>
        <dbReference type="Pfam" id="PF04085"/>
    </source>
</evidence>
<comment type="caution">
    <text evidence="7">The sequence shown here is derived from an EMBL/GenBank/DDBJ whole genome shotgun (WGS) entry which is preliminary data.</text>
</comment>
<dbReference type="InterPro" id="IPR042175">
    <property type="entry name" value="Cell/Rod_MreC_2"/>
</dbReference>
<dbReference type="Proteomes" id="UP000176865">
    <property type="component" value="Unassembled WGS sequence"/>
</dbReference>
<dbReference type="Gene3D" id="2.40.10.350">
    <property type="entry name" value="Rod shape-determining protein MreC, domain 2"/>
    <property type="match status" value="1"/>
</dbReference>
<organism evidence="7 8">
    <name type="scientific">Candidatus Campbellbacteria bacterium RIFCSPLOWO2_01_FULL_34_15</name>
    <dbReference type="NCBI Taxonomy" id="1797579"/>
    <lineage>
        <taxon>Bacteria</taxon>
        <taxon>Candidatus Campbelliibacteriota</taxon>
    </lineage>
</organism>
<proteinExistence type="inferred from homology"/>
<evidence type="ECO:0000256" key="4">
    <source>
        <dbReference type="ARBA" id="ARBA00032089"/>
    </source>
</evidence>
<dbReference type="EMBL" id="MFAB01000001">
    <property type="protein sequence ID" value="OGD69494.1"/>
    <property type="molecule type" value="Genomic_DNA"/>
</dbReference>
<evidence type="ECO:0000313" key="7">
    <source>
        <dbReference type="EMBL" id="OGD69494.1"/>
    </source>
</evidence>
<gene>
    <name evidence="7" type="ORF">A2996_03440</name>
</gene>
<protein>
    <recommendedName>
        <fullName evidence="2">Cell shape-determining protein MreC</fullName>
    </recommendedName>
    <alternativeName>
        <fullName evidence="4">Cell shape protein MreC</fullName>
    </alternativeName>
</protein>
<feature type="coiled-coil region" evidence="5">
    <location>
        <begin position="68"/>
        <end position="95"/>
    </location>
</feature>
<keyword evidence="5" id="KW-0175">Coiled coil</keyword>
<keyword evidence="3" id="KW-0133">Cell shape</keyword>
<dbReference type="PANTHER" id="PTHR34138:SF1">
    <property type="entry name" value="CELL SHAPE-DETERMINING PROTEIN MREC"/>
    <property type="match status" value="1"/>
</dbReference>
<evidence type="ECO:0000256" key="2">
    <source>
        <dbReference type="ARBA" id="ARBA00013855"/>
    </source>
</evidence>
<comment type="similarity">
    <text evidence="1">Belongs to the MreC family.</text>
</comment>
<evidence type="ECO:0000256" key="5">
    <source>
        <dbReference type="SAM" id="Coils"/>
    </source>
</evidence>